<proteinExistence type="predicted"/>
<dbReference type="Pfam" id="PF07905">
    <property type="entry name" value="PucR"/>
    <property type="match status" value="1"/>
</dbReference>
<keyword evidence="4" id="KW-1185">Reference proteome</keyword>
<feature type="domain" description="PucR C-terminal helix-turn-helix" evidence="2">
    <location>
        <begin position="314"/>
        <end position="371"/>
    </location>
</feature>
<dbReference type="Proteomes" id="UP000198718">
    <property type="component" value="Unassembled WGS sequence"/>
</dbReference>
<accession>A0A1G9FTD5</accession>
<dbReference type="PANTHER" id="PTHR33744:SF1">
    <property type="entry name" value="DNA-BINDING TRANSCRIPTIONAL ACTIVATOR ADER"/>
    <property type="match status" value="1"/>
</dbReference>
<dbReference type="PANTHER" id="PTHR33744">
    <property type="entry name" value="CARBOHYDRATE DIACID REGULATOR"/>
    <property type="match status" value="1"/>
</dbReference>
<dbReference type="InterPro" id="IPR012914">
    <property type="entry name" value="PucR_dom"/>
</dbReference>
<dbReference type="InterPro" id="IPR042070">
    <property type="entry name" value="PucR_C-HTH_sf"/>
</dbReference>
<evidence type="ECO:0000259" key="1">
    <source>
        <dbReference type="Pfam" id="PF07905"/>
    </source>
</evidence>
<name>A0A1G9FTD5_9FIRM</name>
<dbReference type="STRING" id="393762.SAMN05660472_02243"/>
<dbReference type="Gene3D" id="1.10.10.2840">
    <property type="entry name" value="PucR C-terminal helix-turn-helix domain"/>
    <property type="match status" value="1"/>
</dbReference>
<dbReference type="OrthoDB" id="143422at2"/>
<dbReference type="Pfam" id="PF13556">
    <property type="entry name" value="HTH_30"/>
    <property type="match status" value="1"/>
</dbReference>
<dbReference type="InterPro" id="IPR025736">
    <property type="entry name" value="PucR_C-HTH_dom"/>
</dbReference>
<reference evidence="3 4" key="1">
    <citation type="submission" date="2016-10" db="EMBL/GenBank/DDBJ databases">
        <authorList>
            <person name="de Groot N.N."/>
        </authorList>
    </citation>
    <scope>NUCLEOTIDE SEQUENCE [LARGE SCALE GENOMIC DNA]</scope>
    <source>
        <strain evidence="3 4">DSM 18346</strain>
    </source>
</reference>
<dbReference type="AlphaFoldDB" id="A0A1G9FTD5"/>
<protein>
    <submittedName>
        <fullName evidence="3">PucR C-terminal helix-turn-helix domain-containing protein</fullName>
    </submittedName>
</protein>
<dbReference type="InterPro" id="IPR051448">
    <property type="entry name" value="CdaR-like_regulators"/>
</dbReference>
<dbReference type="RefSeq" id="WP_090553781.1">
    <property type="nucleotide sequence ID" value="NZ_FNFP01000005.1"/>
</dbReference>
<dbReference type="EMBL" id="FNFP01000005">
    <property type="protein sequence ID" value="SDK91671.1"/>
    <property type="molecule type" value="Genomic_DNA"/>
</dbReference>
<organism evidence="3 4">
    <name type="scientific">Natronincola ferrireducens</name>
    <dbReference type="NCBI Taxonomy" id="393762"/>
    <lineage>
        <taxon>Bacteria</taxon>
        <taxon>Bacillati</taxon>
        <taxon>Bacillota</taxon>
        <taxon>Clostridia</taxon>
        <taxon>Peptostreptococcales</taxon>
        <taxon>Natronincolaceae</taxon>
        <taxon>Natronincola</taxon>
    </lineage>
</organism>
<sequence length="383" mass="44211">MPVKVRNVLDLDIFQEVNIIAGEQGLNKEIHRVSFVDCPISSDVIDKGIMRKGDFYLSSLFAAKDSIDSMLQLINILSQSKSSGICIINEYIDSVPEEVINLANKNSLPIFLADKNISYADIIKSIMELIVKSKEDTINEMKIKSILKLDQDEKILQAAYDLNNNFMENIIAFYLIAENDNGNFNYICENINSRDPWLALKYDNGILVILSSHQSNDMKNLKNFFQSLVETTCKDYTLGISNEYGELKDLKKAVLEAIFSCDFSNILGKKTVEYNELGVYSLLMSIKHKIELKEFYNKTILPLKQYDGKYKMDLFHTAIHFIDNDGDYKKTANSLFQHENTIRYRITRMKQILHMEDKNIEFYMQLSIGVKIHKLINYFEKTL</sequence>
<gene>
    <name evidence="3" type="ORF">SAMN05660472_02243</name>
</gene>
<evidence type="ECO:0000313" key="3">
    <source>
        <dbReference type="EMBL" id="SDK91671.1"/>
    </source>
</evidence>
<feature type="domain" description="Purine catabolism PurC-like" evidence="1">
    <location>
        <begin position="8"/>
        <end position="130"/>
    </location>
</feature>
<evidence type="ECO:0000313" key="4">
    <source>
        <dbReference type="Proteomes" id="UP000198718"/>
    </source>
</evidence>
<evidence type="ECO:0000259" key="2">
    <source>
        <dbReference type="Pfam" id="PF13556"/>
    </source>
</evidence>